<accession>A0A6C0K5B7</accession>
<dbReference type="GO" id="GO:0003899">
    <property type="term" value="F:DNA-directed RNA polymerase activity"/>
    <property type="evidence" value="ECO:0007669"/>
    <property type="project" value="InterPro"/>
</dbReference>
<evidence type="ECO:0000313" key="3">
    <source>
        <dbReference type="EMBL" id="QHU12643.1"/>
    </source>
</evidence>
<name>A0A6C0K5B7_9ZZZZ</name>
<protein>
    <recommendedName>
        <fullName evidence="4">DNA-directed RNA polymerase</fullName>
    </recommendedName>
</protein>
<keyword evidence="2" id="KW-0804">Transcription</keyword>
<sequence>MEVADDVEDFGVDDVGGFDDLDAVVVTTEPTTSGNAGDPMEILYRHHPEAILDYAEKVSPYIPLQQVPPSSDGKDPVHKTQPFLSVYERTKILGFRANQLAQGAPPYIARPEHVTNVHEIAKMELEQRRLPYIIKRPLPNGTFEYWRLSDMMMI</sequence>
<dbReference type="GO" id="GO:0003677">
    <property type="term" value="F:DNA binding"/>
    <property type="evidence" value="ECO:0007669"/>
    <property type="project" value="InterPro"/>
</dbReference>
<dbReference type="PANTHER" id="PTHR47227:SF5">
    <property type="entry name" value="DNA-DIRECTED RNA POLYMERASES I, II, AND III SUBUNIT RPABC2"/>
    <property type="match status" value="1"/>
</dbReference>
<dbReference type="GO" id="GO:0042797">
    <property type="term" value="P:tRNA transcription by RNA polymerase III"/>
    <property type="evidence" value="ECO:0007669"/>
    <property type="project" value="TreeGrafter"/>
</dbReference>
<dbReference type="PANTHER" id="PTHR47227">
    <property type="entry name" value="DNA-DIRECTED RNA POLYMERASE SUBUNIT K"/>
    <property type="match status" value="1"/>
</dbReference>
<dbReference type="GO" id="GO:0006360">
    <property type="term" value="P:transcription by RNA polymerase I"/>
    <property type="evidence" value="ECO:0007669"/>
    <property type="project" value="TreeGrafter"/>
</dbReference>
<organism evidence="3">
    <name type="scientific">viral metagenome</name>
    <dbReference type="NCBI Taxonomy" id="1070528"/>
    <lineage>
        <taxon>unclassified sequences</taxon>
        <taxon>metagenomes</taxon>
        <taxon>organismal metagenomes</taxon>
    </lineage>
</organism>
<dbReference type="Gene3D" id="3.90.940.10">
    <property type="match status" value="1"/>
</dbReference>
<evidence type="ECO:0000256" key="2">
    <source>
        <dbReference type="ARBA" id="ARBA00023163"/>
    </source>
</evidence>
<proteinExistence type="predicted"/>
<dbReference type="InterPro" id="IPR036161">
    <property type="entry name" value="RPB6/omega-like_sf"/>
</dbReference>
<dbReference type="AlphaFoldDB" id="A0A6C0K5B7"/>
<evidence type="ECO:0008006" key="4">
    <source>
        <dbReference type="Google" id="ProtNLM"/>
    </source>
</evidence>
<keyword evidence="1" id="KW-0240">DNA-directed RNA polymerase</keyword>
<dbReference type="SUPFAM" id="SSF63562">
    <property type="entry name" value="RPB6/omega subunit-like"/>
    <property type="match status" value="1"/>
</dbReference>
<dbReference type="GO" id="GO:0000428">
    <property type="term" value="C:DNA-directed RNA polymerase complex"/>
    <property type="evidence" value="ECO:0007669"/>
    <property type="project" value="UniProtKB-KW"/>
</dbReference>
<dbReference type="GO" id="GO:0006366">
    <property type="term" value="P:transcription by RNA polymerase II"/>
    <property type="evidence" value="ECO:0007669"/>
    <property type="project" value="TreeGrafter"/>
</dbReference>
<reference evidence="3" key="1">
    <citation type="journal article" date="2020" name="Nature">
        <title>Giant virus diversity and host interactions through global metagenomics.</title>
        <authorList>
            <person name="Schulz F."/>
            <person name="Roux S."/>
            <person name="Paez-Espino D."/>
            <person name="Jungbluth S."/>
            <person name="Walsh D.A."/>
            <person name="Denef V.J."/>
            <person name="McMahon K.D."/>
            <person name="Konstantinidis K.T."/>
            <person name="Eloe-Fadrosh E.A."/>
            <person name="Kyrpides N.C."/>
            <person name="Woyke T."/>
        </authorList>
    </citation>
    <scope>NUCLEOTIDE SEQUENCE</scope>
    <source>
        <strain evidence="3">GVMAG-S-1101172-89</strain>
    </source>
</reference>
<dbReference type="EMBL" id="MN740808">
    <property type="protein sequence ID" value="QHU12643.1"/>
    <property type="molecule type" value="Genomic_DNA"/>
</dbReference>
<evidence type="ECO:0000256" key="1">
    <source>
        <dbReference type="ARBA" id="ARBA00022478"/>
    </source>
</evidence>